<dbReference type="AlphaFoldDB" id="A0A9D2TB37"/>
<sequence>GFQACVDRSGQPVHHLLGLSFLAARLIRSYMGYVPEMPSIRLSKNREEKLLLDNHDKNR</sequence>
<dbReference type="EMBL" id="DWVZ01000138">
    <property type="protein sequence ID" value="HJC63940.1"/>
    <property type="molecule type" value="Genomic_DNA"/>
</dbReference>
<reference evidence="1" key="2">
    <citation type="submission" date="2021-04" db="EMBL/GenBank/DDBJ databases">
        <authorList>
            <person name="Gilroy R."/>
        </authorList>
    </citation>
    <scope>NUCLEOTIDE SEQUENCE</scope>
    <source>
        <strain evidence="1">ChiBcec2-3848</strain>
    </source>
</reference>
<comment type="caution">
    <text evidence="1">The sequence shown here is derived from an EMBL/GenBank/DDBJ whole genome shotgun (WGS) entry which is preliminary data.</text>
</comment>
<protein>
    <submittedName>
        <fullName evidence="1">Uncharacterized protein</fullName>
    </submittedName>
</protein>
<evidence type="ECO:0000313" key="1">
    <source>
        <dbReference type="EMBL" id="HJC63940.1"/>
    </source>
</evidence>
<name>A0A9D2TB37_9FIRM</name>
<organism evidence="1 2">
    <name type="scientific">Candidatus Blautia merdavium</name>
    <dbReference type="NCBI Taxonomy" id="2838494"/>
    <lineage>
        <taxon>Bacteria</taxon>
        <taxon>Bacillati</taxon>
        <taxon>Bacillota</taxon>
        <taxon>Clostridia</taxon>
        <taxon>Lachnospirales</taxon>
        <taxon>Lachnospiraceae</taxon>
        <taxon>Blautia</taxon>
    </lineage>
</organism>
<dbReference type="Proteomes" id="UP000823886">
    <property type="component" value="Unassembled WGS sequence"/>
</dbReference>
<gene>
    <name evidence="1" type="ORF">H9753_10050</name>
</gene>
<accession>A0A9D2TB37</accession>
<evidence type="ECO:0000313" key="2">
    <source>
        <dbReference type="Proteomes" id="UP000823886"/>
    </source>
</evidence>
<feature type="non-terminal residue" evidence="1">
    <location>
        <position position="1"/>
    </location>
</feature>
<proteinExistence type="predicted"/>
<reference evidence="1" key="1">
    <citation type="journal article" date="2021" name="PeerJ">
        <title>Extensive microbial diversity within the chicken gut microbiome revealed by metagenomics and culture.</title>
        <authorList>
            <person name="Gilroy R."/>
            <person name="Ravi A."/>
            <person name="Getino M."/>
            <person name="Pursley I."/>
            <person name="Horton D.L."/>
            <person name="Alikhan N.F."/>
            <person name="Baker D."/>
            <person name="Gharbi K."/>
            <person name="Hall N."/>
            <person name="Watson M."/>
            <person name="Adriaenssens E.M."/>
            <person name="Foster-Nyarko E."/>
            <person name="Jarju S."/>
            <person name="Secka A."/>
            <person name="Antonio M."/>
            <person name="Oren A."/>
            <person name="Chaudhuri R.R."/>
            <person name="La Ragione R."/>
            <person name="Hildebrand F."/>
            <person name="Pallen M.J."/>
        </authorList>
    </citation>
    <scope>NUCLEOTIDE SEQUENCE</scope>
    <source>
        <strain evidence="1">ChiBcec2-3848</strain>
    </source>
</reference>